<feature type="domain" description="Septum formation-related" evidence="4">
    <location>
        <begin position="144"/>
        <end position="243"/>
    </location>
</feature>
<evidence type="ECO:0000256" key="1">
    <source>
        <dbReference type="SAM" id="MobiDB-lite"/>
    </source>
</evidence>
<feature type="domain" description="DUF4190" evidence="3">
    <location>
        <begin position="66"/>
        <end position="120"/>
    </location>
</feature>
<dbReference type="Pfam" id="PF13828">
    <property type="entry name" value="DUF4190"/>
    <property type="match status" value="1"/>
</dbReference>
<sequence length="417" mass="43684">MSIPPPPGPHEPQDPFRAPQASSSPGAQPHGGPYGPYPQGPYGAPYPAWGQGYTPYNRQAPVNGVAIAALVLGVMCFLPAVGLVLGIVALVQIRRRGERGKPLAIVGAVLSSLGLALWIVSLSTGAGAAVWDGFKEGLSGNASLSLEKGDCFDVPGGDFDSEVYDVDTVPCSGAHDAEVFAVVPVTGDTYPGDRKVEDLAEDRCWDLQTAYATDPWALPDTISVYYLTPTSDTWEFGDREITCTFADEDGTGALTGSLRADASTLDADQLAFLQAMNALDEVLYQEPDDYAEEDLATNETWARDVHDALGTQVTALRAHTWPTAAQAPVAALVKDMTAARKEWGKAAAADDADAYYEHYDAGYEYVDGDTTVAARRALGLATTPPTYDDGSGDSSGDGSGDGSEDDGSDSGGEGTSV</sequence>
<dbReference type="InterPro" id="IPR026004">
    <property type="entry name" value="Septum_form"/>
</dbReference>
<keyword evidence="2" id="KW-1133">Transmembrane helix</keyword>
<evidence type="ECO:0000313" key="5">
    <source>
        <dbReference type="EMBL" id="KUN32928.1"/>
    </source>
</evidence>
<dbReference type="Pfam" id="PF13845">
    <property type="entry name" value="Septum_form"/>
    <property type="match status" value="1"/>
</dbReference>
<dbReference type="GeneID" id="91429981"/>
<evidence type="ECO:0000259" key="3">
    <source>
        <dbReference type="Pfam" id="PF13828"/>
    </source>
</evidence>
<dbReference type="STRING" id="68231.AQJ30_36005"/>
<feature type="region of interest" description="Disordered" evidence="1">
    <location>
        <begin position="381"/>
        <end position="417"/>
    </location>
</feature>
<evidence type="ECO:0000313" key="6">
    <source>
        <dbReference type="Proteomes" id="UP000053271"/>
    </source>
</evidence>
<feature type="compositionally biased region" description="Pro residues" evidence="1">
    <location>
        <begin position="1"/>
        <end position="10"/>
    </location>
</feature>
<evidence type="ECO:0000259" key="4">
    <source>
        <dbReference type="Pfam" id="PF13845"/>
    </source>
</evidence>
<keyword evidence="6" id="KW-1185">Reference proteome</keyword>
<feature type="region of interest" description="Disordered" evidence="1">
    <location>
        <begin position="1"/>
        <end position="36"/>
    </location>
</feature>
<keyword evidence="2" id="KW-0812">Transmembrane</keyword>
<dbReference type="RefSeq" id="WP_067242354.1">
    <property type="nucleotide sequence ID" value="NZ_KQ948569.1"/>
</dbReference>
<evidence type="ECO:0000256" key="2">
    <source>
        <dbReference type="SAM" id="Phobius"/>
    </source>
</evidence>
<name>A0A101QN24_9ACTN</name>
<comment type="caution">
    <text evidence="5">The sequence shown here is derived from an EMBL/GenBank/DDBJ whole genome shotgun (WGS) entry which is preliminary data.</text>
</comment>
<dbReference type="InterPro" id="IPR025241">
    <property type="entry name" value="DUF4190"/>
</dbReference>
<dbReference type="Proteomes" id="UP000053271">
    <property type="component" value="Unassembled WGS sequence"/>
</dbReference>
<accession>A0A101QN24</accession>
<feature type="transmembrane region" description="Helical" evidence="2">
    <location>
        <begin position="65"/>
        <end position="91"/>
    </location>
</feature>
<keyword evidence="2" id="KW-0472">Membrane</keyword>
<evidence type="ECO:0008006" key="7">
    <source>
        <dbReference type="Google" id="ProtNLM"/>
    </source>
</evidence>
<protein>
    <recommendedName>
        <fullName evidence="7">DUF4190 domain-containing protein</fullName>
    </recommendedName>
</protein>
<feature type="transmembrane region" description="Helical" evidence="2">
    <location>
        <begin position="103"/>
        <end position="131"/>
    </location>
</feature>
<organism evidence="5 6">
    <name type="scientific">Streptomyces longwoodensis</name>
    <dbReference type="NCBI Taxonomy" id="68231"/>
    <lineage>
        <taxon>Bacteria</taxon>
        <taxon>Bacillati</taxon>
        <taxon>Actinomycetota</taxon>
        <taxon>Actinomycetes</taxon>
        <taxon>Kitasatosporales</taxon>
        <taxon>Streptomycetaceae</taxon>
        <taxon>Streptomyces</taxon>
    </lineage>
</organism>
<dbReference type="EMBL" id="LMWS01000060">
    <property type="protein sequence ID" value="KUN32928.1"/>
    <property type="molecule type" value="Genomic_DNA"/>
</dbReference>
<reference evidence="5 6" key="1">
    <citation type="submission" date="2015-10" db="EMBL/GenBank/DDBJ databases">
        <title>Draft genome sequence of Streptomyces longwoodensis DSM 41677, type strain for the species Streptomyces longwoodensis.</title>
        <authorList>
            <person name="Ruckert C."/>
            <person name="Winkler A."/>
            <person name="Kalinowski J."/>
            <person name="Kampfer P."/>
            <person name="Glaeser S."/>
        </authorList>
    </citation>
    <scope>NUCLEOTIDE SEQUENCE [LARGE SCALE GENOMIC DNA]</scope>
    <source>
        <strain evidence="5 6">DSM 41677</strain>
    </source>
</reference>
<dbReference type="AlphaFoldDB" id="A0A101QN24"/>
<proteinExistence type="predicted"/>
<gene>
    <name evidence="5" type="ORF">AQJ30_36005</name>
</gene>